<accession>G0QPD7</accession>
<dbReference type="EMBL" id="GL983551">
    <property type="protein sequence ID" value="EGR32905.1"/>
    <property type="molecule type" value="Genomic_DNA"/>
</dbReference>
<keyword evidence="2" id="KW-1185">Reference proteome</keyword>
<dbReference type="RefSeq" id="XP_004036891.1">
    <property type="nucleotide sequence ID" value="XM_004036843.1"/>
</dbReference>
<name>G0QPD7_ICHMU</name>
<protein>
    <submittedName>
        <fullName evidence="1">Uncharacterized protein</fullName>
    </submittedName>
</protein>
<proteinExistence type="predicted"/>
<dbReference type="AlphaFoldDB" id="G0QPD7"/>
<dbReference type="Proteomes" id="UP000008983">
    <property type="component" value="Unassembled WGS sequence"/>
</dbReference>
<evidence type="ECO:0000313" key="1">
    <source>
        <dbReference type="EMBL" id="EGR32905.1"/>
    </source>
</evidence>
<dbReference type="InParanoid" id="G0QPD7"/>
<sequence length="75" mass="9272">MRPYEIINFQLLDTQVYPRVRIYTGIDEYEEYEQEEDITNQNDQENYIIHKIEAKDETLENCLNNIRFQQKKQKK</sequence>
<dbReference type="GeneID" id="14909085"/>
<gene>
    <name evidence="1" type="ORF">IMG5_067020</name>
</gene>
<reference evidence="1 2" key="1">
    <citation type="submission" date="2011-07" db="EMBL/GenBank/DDBJ databases">
        <authorList>
            <person name="Coyne R."/>
            <person name="Brami D."/>
            <person name="Johnson J."/>
            <person name="Hostetler J."/>
            <person name="Hannick L."/>
            <person name="Clark T."/>
            <person name="Cassidy-Hanley D."/>
            <person name="Inman J."/>
        </authorList>
    </citation>
    <scope>NUCLEOTIDE SEQUENCE [LARGE SCALE GENOMIC DNA]</scope>
    <source>
        <strain evidence="1 2">G5</strain>
    </source>
</reference>
<evidence type="ECO:0000313" key="2">
    <source>
        <dbReference type="Proteomes" id="UP000008983"/>
    </source>
</evidence>
<organism evidence="1 2">
    <name type="scientific">Ichthyophthirius multifiliis</name>
    <name type="common">White spot disease agent</name>
    <name type="synonym">Ich</name>
    <dbReference type="NCBI Taxonomy" id="5932"/>
    <lineage>
        <taxon>Eukaryota</taxon>
        <taxon>Sar</taxon>
        <taxon>Alveolata</taxon>
        <taxon>Ciliophora</taxon>
        <taxon>Intramacronucleata</taxon>
        <taxon>Oligohymenophorea</taxon>
        <taxon>Hymenostomatida</taxon>
        <taxon>Ophryoglenina</taxon>
        <taxon>Ichthyophthirius</taxon>
    </lineage>
</organism>